<organism evidence="6">
    <name type="scientific">hydrothermal vent metagenome</name>
    <dbReference type="NCBI Taxonomy" id="652676"/>
    <lineage>
        <taxon>unclassified sequences</taxon>
        <taxon>metagenomes</taxon>
        <taxon>ecological metagenomes</taxon>
    </lineage>
</organism>
<sequence>MKKYIITTGKLLFATFLFFSCNDESLERYPLDRISNETFWNSENDLMVYNNSIYDLAKNDGNVPIMMGHDAGWYSTYYSIWYLDQFSDNIGSDRSRAFYQKVRSGKYIVPTNPGGQRYGYKGWNFVRAVNVGLANYSKASVAQSVIDKYAGEARLFRGWFYADKVSKFGNAPWVDHELNIDSEELFAKRMPREDVMAKVLEDLDFAVDHLPADWGDGNAPGRLNRWCALQVKSRVCLFEGTWQKYHGGTNPDMWLQEAAGAAKELIETGPYSLYVTGDPDHDYNAYQRAEDLTGNPEVLYWRRYQLGIVSHNVMSFHVRHNGGATKSMVEDYLCTDGLPITLSPLYMGDEVYENIFANRDPRLRQTILYPADQAYYNYDGELFYSYPRLVGMIGGTSTESGYHIIKVYDSSERFVSWNGCTSPAITLRLGEALLNYAEAKAELGTITQADLDMSINKLRDRVGMPHMDLSNIPVDPRYVNDGVSPLIVEIRRERRVELFMEGFRYDDLRRWKQGKKLEIPSYGMRWDAAAKAKYDPDGDVTMKTSLVDGVPYIDIYKGTDWADPVFDENKHYLWPIPLSVISQNNNIVQNPGW</sequence>
<keyword evidence="4" id="KW-0998">Cell outer membrane</keyword>
<protein>
    <submittedName>
        <fullName evidence="6">Cell surface glycan-binding lipoprotein, utilization system for glycans and polysaccharides (PUL), SusD family</fullName>
    </submittedName>
</protein>
<evidence type="ECO:0000259" key="5">
    <source>
        <dbReference type="Pfam" id="PF07980"/>
    </source>
</evidence>
<evidence type="ECO:0000256" key="4">
    <source>
        <dbReference type="ARBA" id="ARBA00023237"/>
    </source>
</evidence>
<evidence type="ECO:0000313" key="6">
    <source>
        <dbReference type="EMBL" id="VAW17985.1"/>
    </source>
</evidence>
<dbReference type="InterPro" id="IPR011990">
    <property type="entry name" value="TPR-like_helical_dom_sf"/>
</dbReference>
<keyword evidence="2" id="KW-0732">Signal</keyword>
<dbReference type="InterPro" id="IPR012944">
    <property type="entry name" value="SusD_RagB_dom"/>
</dbReference>
<evidence type="ECO:0000256" key="3">
    <source>
        <dbReference type="ARBA" id="ARBA00023136"/>
    </source>
</evidence>
<comment type="subcellular location">
    <subcellularLocation>
        <location evidence="1">Cell outer membrane</location>
    </subcellularLocation>
</comment>
<evidence type="ECO:0000256" key="2">
    <source>
        <dbReference type="ARBA" id="ARBA00022729"/>
    </source>
</evidence>
<keyword evidence="6" id="KW-0449">Lipoprotein</keyword>
<dbReference type="PROSITE" id="PS51257">
    <property type="entry name" value="PROKAR_LIPOPROTEIN"/>
    <property type="match status" value="1"/>
</dbReference>
<dbReference type="Pfam" id="PF07980">
    <property type="entry name" value="SusD_RagB"/>
    <property type="match status" value="1"/>
</dbReference>
<feature type="domain" description="RagB/SusD" evidence="5">
    <location>
        <begin position="323"/>
        <end position="593"/>
    </location>
</feature>
<name>A0A3B0TH60_9ZZZZ</name>
<evidence type="ECO:0000256" key="1">
    <source>
        <dbReference type="ARBA" id="ARBA00004442"/>
    </source>
</evidence>
<dbReference type="Gene3D" id="1.25.40.390">
    <property type="match status" value="1"/>
</dbReference>
<accession>A0A3B0TH60</accession>
<dbReference type="EMBL" id="UOEP01000080">
    <property type="protein sequence ID" value="VAW17985.1"/>
    <property type="molecule type" value="Genomic_DNA"/>
</dbReference>
<dbReference type="SUPFAM" id="SSF48452">
    <property type="entry name" value="TPR-like"/>
    <property type="match status" value="1"/>
</dbReference>
<dbReference type="AlphaFoldDB" id="A0A3B0TH60"/>
<proteinExistence type="predicted"/>
<dbReference type="GO" id="GO:0009279">
    <property type="term" value="C:cell outer membrane"/>
    <property type="evidence" value="ECO:0007669"/>
    <property type="project" value="UniProtKB-SubCell"/>
</dbReference>
<keyword evidence="3" id="KW-0472">Membrane</keyword>
<reference evidence="6" key="1">
    <citation type="submission" date="2018-06" db="EMBL/GenBank/DDBJ databases">
        <authorList>
            <person name="Zhirakovskaya E."/>
        </authorList>
    </citation>
    <scope>NUCLEOTIDE SEQUENCE</scope>
</reference>
<gene>
    <name evidence="6" type="ORF">MNBD_BACTEROID01-2112</name>
</gene>